<dbReference type="InterPro" id="IPR002474">
    <property type="entry name" value="CarbamoylP_synth_ssu_N"/>
</dbReference>
<accession>A0ABS7I496</accession>
<evidence type="ECO:0000256" key="9">
    <source>
        <dbReference type="ARBA" id="ARBA00048816"/>
    </source>
</evidence>
<evidence type="ECO:0000256" key="2">
    <source>
        <dbReference type="ARBA" id="ARBA00007800"/>
    </source>
</evidence>
<dbReference type="EC" id="6.3.5.5" evidence="10"/>
<dbReference type="InterPro" id="IPR017926">
    <property type="entry name" value="GATASE"/>
</dbReference>
<keyword evidence="13" id="KW-1185">Reference proteome</keyword>
<feature type="binding site" evidence="10">
    <location>
        <position position="287"/>
    </location>
    <ligand>
        <name>L-glutamine</name>
        <dbReference type="ChEBI" id="CHEBI:58359"/>
    </ligand>
</feature>
<comment type="subunit">
    <text evidence="10">Composed of two chains; the small (or glutamine) chain promotes the hydrolysis of glutamine to ammonia, which is used by the large (or ammonia) chain to synthesize carbamoyl phosphate. Tetramer of heterodimers (alpha,beta)4.</text>
</comment>
<dbReference type="CDD" id="cd01744">
    <property type="entry name" value="GATase1_CPSase"/>
    <property type="match status" value="1"/>
</dbReference>
<feature type="domain" description="Carbamoyl-phosphate synthase small subunit N-terminal" evidence="11">
    <location>
        <begin position="16"/>
        <end position="150"/>
    </location>
</feature>
<feature type="binding site" evidence="10">
    <location>
        <position position="257"/>
    </location>
    <ligand>
        <name>L-glutamine</name>
        <dbReference type="ChEBI" id="CHEBI:58359"/>
    </ligand>
</feature>
<feature type="active site" description="Nucleophile" evidence="10">
    <location>
        <position position="286"/>
    </location>
</feature>
<dbReference type="HAMAP" id="MF_01209">
    <property type="entry name" value="CPSase_S_chain"/>
    <property type="match status" value="1"/>
</dbReference>
<keyword evidence="6 10" id="KW-0067">ATP-binding</keyword>
<evidence type="ECO:0000259" key="11">
    <source>
        <dbReference type="SMART" id="SM01097"/>
    </source>
</evidence>
<protein>
    <recommendedName>
        <fullName evidence="10">Carbamoyl phosphate synthase small chain</fullName>
        <ecNumber evidence="10">6.3.5.5</ecNumber>
    </recommendedName>
    <alternativeName>
        <fullName evidence="10">Carbamoyl phosphate synthetase glutamine chain</fullName>
    </alternativeName>
</protein>
<keyword evidence="3 10" id="KW-0055">Arginine biosynthesis</keyword>
<dbReference type="InterPro" id="IPR036480">
    <property type="entry name" value="CarbP_synth_ssu_N_sf"/>
</dbReference>
<proteinExistence type="inferred from homology"/>
<comment type="catalytic activity">
    <reaction evidence="9 10">
        <text>hydrogencarbonate + L-glutamine + 2 ATP + H2O = carbamoyl phosphate + L-glutamate + 2 ADP + phosphate + 2 H(+)</text>
        <dbReference type="Rhea" id="RHEA:18633"/>
        <dbReference type="ChEBI" id="CHEBI:15377"/>
        <dbReference type="ChEBI" id="CHEBI:15378"/>
        <dbReference type="ChEBI" id="CHEBI:17544"/>
        <dbReference type="ChEBI" id="CHEBI:29985"/>
        <dbReference type="ChEBI" id="CHEBI:30616"/>
        <dbReference type="ChEBI" id="CHEBI:43474"/>
        <dbReference type="ChEBI" id="CHEBI:58228"/>
        <dbReference type="ChEBI" id="CHEBI:58359"/>
        <dbReference type="ChEBI" id="CHEBI:456216"/>
        <dbReference type="EC" id="6.3.5.5"/>
    </reaction>
</comment>
<feature type="binding site" evidence="10">
    <location>
        <position position="331"/>
    </location>
    <ligand>
        <name>L-glutamine</name>
        <dbReference type="ChEBI" id="CHEBI:58359"/>
    </ligand>
</feature>
<evidence type="ECO:0000256" key="8">
    <source>
        <dbReference type="ARBA" id="ARBA00022975"/>
    </source>
</evidence>
<evidence type="ECO:0000256" key="10">
    <source>
        <dbReference type="HAMAP-Rule" id="MF_01209"/>
    </source>
</evidence>
<comment type="function">
    <text evidence="10">Small subunit of the glutamine-dependent carbamoyl phosphate synthetase (CPSase). CPSase catalyzes the formation of carbamoyl phosphate from the ammonia moiety of glutamine, carbonate, and phosphate donated by ATP, constituting the first step of 2 biosynthetic pathways, one leading to arginine and/or urea and the other to pyrimidine nucleotides. The small subunit (glutamine amidotransferase) binds and cleaves glutamine to supply the large subunit with the substrate ammonia.</text>
</comment>
<dbReference type="RefSeq" id="WP_220716395.1">
    <property type="nucleotide sequence ID" value="NZ_JAIFRO010000001.1"/>
</dbReference>
<feature type="binding site" evidence="10">
    <location>
        <position position="328"/>
    </location>
    <ligand>
        <name>L-glutamine</name>
        <dbReference type="ChEBI" id="CHEBI:58359"/>
    </ligand>
</feature>
<gene>
    <name evidence="10 12" type="primary">carA</name>
    <name evidence="12" type="ORF">K3248_00350</name>
</gene>
<keyword evidence="10" id="KW-0028">Amino-acid biosynthesis</keyword>
<dbReference type="InterPro" id="IPR035686">
    <property type="entry name" value="CPSase_GATase1"/>
</dbReference>
<sequence>MTQIPPSHTPWNVSKPTALLVLADGTVIEGKGAGATGIAEAEICFNTAITGYEEILTDPSYTQQIINFTFPHIGNVGANSEDIEDLTPLNCHGAVGAIFKADITHPSNYRAHENLHQWLKARKIIALCGVDTRALTILIREKGAQNAIIVHDPQGNFDIPSLKQRAAKWSGLINLDLTKNVTSQSLRQWNEKPWVWNKGYSTNNVHNLHIIAIDYGIKRNILRLLATQGARITVVPAHTSAEEILAMNPDGIFLSNGPGDPAATAQYAIPTIKALIDYNLPLFGICLGHQLLALTVGAKTIKMHQGHHGANHPVKDLNTGKVEIVSMNHGFAVDAASLPKHVQATHISLFDGSNCGLRIIGKPVFSVQYHPEASPGPQDSHYLFQYFYNLIMDYKKIA</sequence>
<dbReference type="Gene3D" id="3.50.30.20">
    <property type="entry name" value="Carbamoyl-phosphate synthase small subunit, N-terminal domain"/>
    <property type="match status" value="1"/>
</dbReference>
<evidence type="ECO:0000256" key="5">
    <source>
        <dbReference type="ARBA" id="ARBA00022741"/>
    </source>
</evidence>
<dbReference type="InterPro" id="IPR050472">
    <property type="entry name" value="Anth_synth/Amidotransfase"/>
</dbReference>
<dbReference type="GO" id="GO:0004088">
    <property type="term" value="F:carbamoyl-phosphate synthase (glutamine-hydrolyzing) activity"/>
    <property type="evidence" value="ECO:0007669"/>
    <property type="project" value="UniProtKB-EC"/>
</dbReference>
<dbReference type="EMBL" id="JAIFRO010000001">
    <property type="protein sequence ID" value="MBX4335080.1"/>
    <property type="molecule type" value="Genomic_DNA"/>
</dbReference>
<dbReference type="Gene3D" id="3.40.50.880">
    <property type="match status" value="1"/>
</dbReference>
<evidence type="ECO:0000256" key="3">
    <source>
        <dbReference type="ARBA" id="ARBA00022571"/>
    </source>
</evidence>
<keyword evidence="8 10" id="KW-0665">Pyrimidine biosynthesis</keyword>
<dbReference type="SUPFAM" id="SSF52317">
    <property type="entry name" value="Class I glutamine amidotransferase-like"/>
    <property type="match status" value="1"/>
</dbReference>
<dbReference type="NCBIfam" id="NF009475">
    <property type="entry name" value="PRK12838.1"/>
    <property type="match status" value="1"/>
</dbReference>
<dbReference type="PROSITE" id="PS51273">
    <property type="entry name" value="GATASE_TYPE_1"/>
    <property type="match status" value="1"/>
</dbReference>
<comment type="pathway">
    <text evidence="10">Pyrimidine metabolism; UMP biosynthesis via de novo pathway; (S)-dihydroorotate from bicarbonate: step 1/3.</text>
</comment>
<dbReference type="PRINTS" id="PR00096">
    <property type="entry name" value="GATASE"/>
</dbReference>
<dbReference type="Pfam" id="PF00988">
    <property type="entry name" value="CPSase_sm_chain"/>
    <property type="match status" value="1"/>
</dbReference>
<dbReference type="PANTHER" id="PTHR43418">
    <property type="entry name" value="MULTIFUNCTIONAL TRYPTOPHAN BIOSYNTHESIS PROTEIN-RELATED"/>
    <property type="match status" value="1"/>
</dbReference>
<dbReference type="Proteomes" id="UP000746918">
    <property type="component" value="Unassembled WGS sequence"/>
</dbReference>
<comment type="catalytic activity">
    <reaction evidence="10">
        <text>L-glutamine + H2O = L-glutamate + NH4(+)</text>
        <dbReference type="Rhea" id="RHEA:15889"/>
        <dbReference type="ChEBI" id="CHEBI:15377"/>
        <dbReference type="ChEBI" id="CHEBI:28938"/>
        <dbReference type="ChEBI" id="CHEBI:29985"/>
        <dbReference type="ChEBI" id="CHEBI:58359"/>
    </reaction>
</comment>
<dbReference type="PRINTS" id="PR00099">
    <property type="entry name" value="CPSGATASE"/>
</dbReference>
<evidence type="ECO:0000256" key="7">
    <source>
        <dbReference type="ARBA" id="ARBA00022962"/>
    </source>
</evidence>
<dbReference type="PANTHER" id="PTHR43418:SF7">
    <property type="entry name" value="CARBAMOYL-PHOSPHATE SYNTHASE SMALL CHAIN"/>
    <property type="match status" value="1"/>
</dbReference>
<feature type="active site" evidence="10">
    <location>
        <position position="372"/>
    </location>
</feature>
<dbReference type="InterPro" id="IPR029062">
    <property type="entry name" value="Class_I_gatase-like"/>
</dbReference>
<reference evidence="12 13" key="1">
    <citation type="submission" date="2021-08" db="EMBL/GenBank/DDBJ databases">
        <title>Bartonella raoulti 094 sp. nov.</title>
        <authorList>
            <person name="Zgheib R."/>
            <person name="Hammoud A."/>
        </authorList>
    </citation>
    <scope>NUCLEOTIDE SEQUENCE [LARGE SCALE GENOMIC DNA]</scope>
    <source>
        <strain evidence="12 13">094</strain>
    </source>
</reference>
<keyword evidence="4 10" id="KW-0436">Ligase</keyword>
<comment type="similarity">
    <text evidence="2 10">Belongs to the CarA family.</text>
</comment>
<evidence type="ECO:0000313" key="12">
    <source>
        <dbReference type="EMBL" id="MBX4335080.1"/>
    </source>
</evidence>
<feature type="binding site" evidence="10">
    <location>
        <position position="60"/>
    </location>
    <ligand>
        <name>L-glutamine</name>
        <dbReference type="ChEBI" id="CHEBI:58359"/>
    </ligand>
</feature>
<evidence type="ECO:0000256" key="6">
    <source>
        <dbReference type="ARBA" id="ARBA00022840"/>
    </source>
</evidence>
<dbReference type="InterPro" id="IPR006274">
    <property type="entry name" value="CarbamoylP_synth_ssu"/>
</dbReference>
<feature type="region of interest" description="CPSase" evidence="10">
    <location>
        <begin position="1"/>
        <end position="200"/>
    </location>
</feature>
<evidence type="ECO:0000256" key="4">
    <source>
        <dbReference type="ARBA" id="ARBA00022598"/>
    </source>
</evidence>
<dbReference type="SMART" id="SM01097">
    <property type="entry name" value="CPSase_sm_chain"/>
    <property type="match status" value="1"/>
</dbReference>
<feature type="binding site" evidence="10">
    <location>
        <position position="290"/>
    </location>
    <ligand>
        <name>L-glutamine</name>
        <dbReference type="ChEBI" id="CHEBI:58359"/>
    </ligand>
</feature>
<organism evidence="12 13">
    <name type="scientific">Bartonella raoultii</name>
    <dbReference type="NCBI Taxonomy" id="1457020"/>
    <lineage>
        <taxon>Bacteria</taxon>
        <taxon>Pseudomonadati</taxon>
        <taxon>Pseudomonadota</taxon>
        <taxon>Alphaproteobacteria</taxon>
        <taxon>Hyphomicrobiales</taxon>
        <taxon>Bartonellaceae</taxon>
        <taxon>Bartonella</taxon>
    </lineage>
</organism>
<dbReference type="NCBIfam" id="TIGR01368">
    <property type="entry name" value="CPSaseIIsmall"/>
    <property type="match status" value="1"/>
</dbReference>
<comment type="caution">
    <text evidence="12">The sequence shown here is derived from an EMBL/GenBank/DDBJ whole genome shotgun (WGS) entry which is preliminary data.</text>
</comment>
<feature type="binding site" evidence="10">
    <location>
        <position position="259"/>
    </location>
    <ligand>
        <name>L-glutamine</name>
        <dbReference type="ChEBI" id="CHEBI:58359"/>
    </ligand>
</feature>
<comment type="pathway">
    <text evidence="1 10">Amino-acid biosynthesis; L-arginine biosynthesis; carbamoyl phosphate from bicarbonate: step 1/1.</text>
</comment>
<feature type="active site" evidence="10">
    <location>
        <position position="370"/>
    </location>
</feature>
<keyword evidence="5 10" id="KW-0547">Nucleotide-binding</keyword>
<dbReference type="PRINTS" id="PR00097">
    <property type="entry name" value="ANTSNTHASEII"/>
</dbReference>
<dbReference type="Pfam" id="PF00117">
    <property type="entry name" value="GATase"/>
    <property type="match status" value="1"/>
</dbReference>
<evidence type="ECO:0000256" key="1">
    <source>
        <dbReference type="ARBA" id="ARBA00005077"/>
    </source>
</evidence>
<evidence type="ECO:0000313" key="13">
    <source>
        <dbReference type="Proteomes" id="UP000746918"/>
    </source>
</evidence>
<keyword evidence="7 10" id="KW-0315">Glutamine amidotransferase</keyword>
<dbReference type="SUPFAM" id="SSF52021">
    <property type="entry name" value="Carbamoyl phosphate synthetase, small subunit N-terminal domain"/>
    <property type="match status" value="1"/>
</dbReference>
<name>A0ABS7I496_9HYPH</name>
<feature type="binding site" evidence="10">
    <location>
        <position position="330"/>
    </location>
    <ligand>
        <name>L-glutamine</name>
        <dbReference type="ChEBI" id="CHEBI:58359"/>
    </ligand>
</feature>